<dbReference type="InterPro" id="IPR003195">
    <property type="entry name" value="TFIID_TAF13"/>
</dbReference>
<comment type="similarity">
    <text evidence="5">Belongs to the TAF13 family.</text>
</comment>
<keyword evidence="9" id="KW-1185">Reference proteome</keyword>
<gene>
    <name evidence="8" type="ORF">GBAR_LOCUS24798</name>
</gene>
<comment type="caution">
    <text evidence="8">The sequence shown here is derived from an EMBL/GenBank/DDBJ whole genome shotgun (WGS) entry which is preliminary data.</text>
</comment>
<proteinExistence type="inferred from homology"/>
<keyword evidence="3" id="KW-0804">Transcription</keyword>
<keyword evidence="4" id="KW-0539">Nucleus</keyword>
<reference evidence="8" key="1">
    <citation type="submission" date="2023-03" db="EMBL/GenBank/DDBJ databases">
        <authorList>
            <person name="Steffen K."/>
            <person name="Cardenas P."/>
        </authorList>
    </citation>
    <scope>NUCLEOTIDE SEQUENCE</scope>
</reference>
<evidence type="ECO:0000256" key="1">
    <source>
        <dbReference type="ARBA" id="ARBA00004123"/>
    </source>
</evidence>
<name>A0AA35TAJ0_GEOBA</name>
<evidence type="ECO:0000256" key="3">
    <source>
        <dbReference type="ARBA" id="ARBA00023163"/>
    </source>
</evidence>
<dbReference type="Gene3D" id="1.10.20.10">
    <property type="entry name" value="Histone, subunit A"/>
    <property type="match status" value="1"/>
</dbReference>
<comment type="subcellular location">
    <subcellularLocation>
        <location evidence="1">Nucleus</location>
    </subcellularLocation>
</comment>
<feature type="compositionally biased region" description="Polar residues" evidence="7">
    <location>
        <begin position="29"/>
        <end position="42"/>
    </location>
</feature>
<protein>
    <recommendedName>
        <fullName evidence="6">Transcription initiation factor TFIID subunit 13</fullName>
    </recommendedName>
</protein>
<dbReference type="PANTHER" id="PTHR11380">
    <property type="entry name" value="TRANSCRIPTION INITIATION FACTOR TFIID/SUPT3-RELATED"/>
    <property type="match status" value="1"/>
</dbReference>
<dbReference type="Pfam" id="PF02269">
    <property type="entry name" value="TFIID-18kDa"/>
    <property type="match status" value="1"/>
</dbReference>
<feature type="region of interest" description="Disordered" evidence="7">
    <location>
        <begin position="23"/>
        <end position="47"/>
    </location>
</feature>
<sequence>MAEGGTTDLVSVAASQIVQSVQRSPSPFPLSSSQTAASSETPPTKKRKRIFHRELKYMMHGFGDDSSPYEETVDLIEELVVDFITEMTLRAVEVGRSGKITEKDIEFLVRKDPRKLARLEELLQMNEELKIMRKDPKKYAEMMKEKFSS</sequence>
<evidence type="ECO:0000256" key="7">
    <source>
        <dbReference type="SAM" id="MobiDB-lite"/>
    </source>
</evidence>
<evidence type="ECO:0000256" key="2">
    <source>
        <dbReference type="ARBA" id="ARBA00023015"/>
    </source>
</evidence>
<dbReference type="PANTHER" id="PTHR11380:SF5">
    <property type="entry name" value="TRANSCRIPTION INITIATION FACTOR TFIID SUBUNIT 13"/>
    <property type="match status" value="1"/>
</dbReference>
<organism evidence="8 9">
    <name type="scientific">Geodia barretti</name>
    <name type="common">Barrett's horny sponge</name>
    <dbReference type="NCBI Taxonomy" id="519541"/>
    <lineage>
        <taxon>Eukaryota</taxon>
        <taxon>Metazoa</taxon>
        <taxon>Porifera</taxon>
        <taxon>Demospongiae</taxon>
        <taxon>Heteroscleromorpha</taxon>
        <taxon>Tetractinellida</taxon>
        <taxon>Astrophorina</taxon>
        <taxon>Geodiidae</taxon>
        <taxon>Geodia</taxon>
    </lineage>
</organism>
<evidence type="ECO:0000313" key="9">
    <source>
        <dbReference type="Proteomes" id="UP001174909"/>
    </source>
</evidence>
<evidence type="ECO:0000313" key="8">
    <source>
        <dbReference type="EMBL" id="CAI8044760.1"/>
    </source>
</evidence>
<dbReference type="AlphaFoldDB" id="A0AA35TAJ0"/>
<accession>A0AA35TAJ0</accession>
<evidence type="ECO:0000256" key="4">
    <source>
        <dbReference type="ARBA" id="ARBA00023242"/>
    </source>
</evidence>
<dbReference type="SUPFAM" id="SSF47113">
    <property type="entry name" value="Histone-fold"/>
    <property type="match status" value="1"/>
</dbReference>
<dbReference type="Proteomes" id="UP001174909">
    <property type="component" value="Unassembled WGS sequence"/>
</dbReference>
<dbReference type="CDD" id="cd07978">
    <property type="entry name" value="HFD_TAF13"/>
    <property type="match status" value="1"/>
</dbReference>
<keyword evidence="2" id="KW-0805">Transcription regulation</keyword>
<dbReference type="GO" id="GO:0005634">
    <property type="term" value="C:nucleus"/>
    <property type="evidence" value="ECO:0007669"/>
    <property type="project" value="UniProtKB-SubCell"/>
</dbReference>
<dbReference type="EMBL" id="CASHTH010003422">
    <property type="protein sequence ID" value="CAI8044760.1"/>
    <property type="molecule type" value="Genomic_DNA"/>
</dbReference>
<dbReference type="GO" id="GO:0006366">
    <property type="term" value="P:transcription by RNA polymerase II"/>
    <property type="evidence" value="ECO:0007669"/>
    <property type="project" value="InterPro"/>
</dbReference>
<evidence type="ECO:0000256" key="5">
    <source>
        <dbReference type="ARBA" id="ARBA00038392"/>
    </source>
</evidence>
<dbReference type="InterPro" id="IPR009072">
    <property type="entry name" value="Histone-fold"/>
</dbReference>
<dbReference type="GO" id="GO:0046982">
    <property type="term" value="F:protein heterodimerization activity"/>
    <property type="evidence" value="ECO:0007669"/>
    <property type="project" value="InterPro"/>
</dbReference>
<evidence type="ECO:0000256" key="6">
    <source>
        <dbReference type="ARBA" id="ARBA00040136"/>
    </source>
</evidence>